<proteinExistence type="predicted"/>
<evidence type="ECO:0000313" key="1">
    <source>
        <dbReference type="EMBL" id="KIJ44596.1"/>
    </source>
</evidence>
<sequence length="93" mass="10642">QEELAKKQAEALKIQKKNDELRAREEQRHLAKNTRVFELPLSRYKRKDDLKDIAACLGLDLNGKIPELTSRIKAHLDSNSVLQANPRFCGLFG</sequence>
<keyword evidence="2" id="KW-1185">Reference proteome</keyword>
<dbReference type="OrthoDB" id="5569309at2759"/>
<accession>A0A0C9W0Z6</accession>
<dbReference type="Proteomes" id="UP000054279">
    <property type="component" value="Unassembled WGS sequence"/>
</dbReference>
<feature type="non-terminal residue" evidence="1">
    <location>
        <position position="93"/>
    </location>
</feature>
<evidence type="ECO:0000313" key="2">
    <source>
        <dbReference type="Proteomes" id="UP000054279"/>
    </source>
</evidence>
<reference evidence="1 2" key="1">
    <citation type="submission" date="2014-06" db="EMBL/GenBank/DDBJ databases">
        <title>Evolutionary Origins and Diversification of the Mycorrhizal Mutualists.</title>
        <authorList>
            <consortium name="DOE Joint Genome Institute"/>
            <consortium name="Mycorrhizal Genomics Consortium"/>
            <person name="Kohler A."/>
            <person name="Kuo A."/>
            <person name="Nagy L.G."/>
            <person name="Floudas D."/>
            <person name="Copeland A."/>
            <person name="Barry K.W."/>
            <person name="Cichocki N."/>
            <person name="Veneault-Fourrey C."/>
            <person name="LaButti K."/>
            <person name="Lindquist E.A."/>
            <person name="Lipzen A."/>
            <person name="Lundell T."/>
            <person name="Morin E."/>
            <person name="Murat C."/>
            <person name="Riley R."/>
            <person name="Ohm R."/>
            <person name="Sun H."/>
            <person name="Tunlid A."/>
            <person name="Henrissat B."/>
            <person name="Grigoriev I.V."/>
            <person name="Hibbett D.S."/>
            <person name="Martin F."/>
        </authorList>
    </citation>
    <scope>NUCLEOTIDE SEQUENCE [LARGE SCALE GENOMIC DNA]</scope>
    <source>
        <strain evidence="1 2">SS14</strain>
    </source>
</reference>
<dbReference type="HOGENOM" id="CLU_2405516_0_0_1"/>
<name>A0A0C9W0Z6_SPHS4</name>
<gene>
    <name evidence="1" type="ORF">M422DRAFT_143058</name>
</gene>
<protein>
    <submittedName>
        <fullName evidence="1">Unplaced genomic scaffold SPHSTscaffold_41, whole genome shotgun sequence</fullName>
    </submittedName>
</protein>
<organism evidence="1 2">
    <name type="scientific">Sphaerobolus stellatus (strain SS14)</name>
    <dbReference type="NCBI Taxonomy" id="990650"/>
    <lineage>
        <taxon>Eukaryota</taxon>
        <taxon>Fungi</taxon>
        <taxon>Dikarya</taxon>
        <taxon>Basidiomycota</taxon>
        <taxon>Agaricomycotina</taxon>
        <taxon>Agaricomycetes</taxon>
        <taxon>Phallomycetidae</taxon>
        <taxon>Geastrales</taxon>
        <taxon>Sphaerobolaceae</taxon>
        <taxon>Sphaerobolus</taxon>
    </lineage>
</organism>
<feature type="non-terminal residue" evidence="1">
    <location>
        <position position="1"/>
    </location>
</feature>
<dbReference type="AlphaFoldDB" id="A0A0C9W0Z6"/>
<dbReference type="EMBL" id="KN837116">
    <property type="protein sequence ID" value="KIJ44596.1"/>
    <property type="molecule type" value="Genomic_DNA"/>
</dbReference>